<dbReference type="GO" id="GO:0016791">
    <property type="term" value="F:phosphatase activity"/>
    <property type="evidence" value="ECO:0007669"/>
    <property type="project" value="TreeGrafter"/>
</dbReference>
<dbReference type="EMBL" id="UINC01001816">
    <property type="protein sequence ID" value="SUZ89473.1"/>
    <property type="molecule type" value="Genomic_DNA"/>
</dbReference>
<dbReference type="InterPro" id="IPR050275">
    <property type="entry name" value="PGM_Phosphatase"/>
</dbReference>
<sequence>VEVLALRHGQSEWNAEGRWQGQADPPLTSVGEQQAHFAAQQLLEGGEVFDTVASSDLQRARRTAEIIAEVVGDGVVALRTELRERSAGLWQGMTRLEIEARWPNAIAEQRWPEGWEEEESVISRAVPAVQEFARTSDRLLVVAHAGLIRALDRASNAPSVSTPGHLSGRWYRLEEGLLPGKEVSLSAQENSYGTE</sequence>
<reference evidence="1" key="1">
    <citation type="submission" date="2018-05" db="EMBL/GenBank/DDBJ databases">
        <authorList>
            <person name="Lanie J.A."/>
            <person name="Ng W.-L."/>
            <person name="Kazmierczak K.M."/>
            <person name="Andrzejewski T.M."/>
            <person name="Davidsen T.M."/>
            <person name="Wayne K.J."/>
            <person name="Tettelin H."/>
            <person name="Glass J.I."/>
            <person name="Rusch D."/>
            <person name="Podicherti R."/>
            <person name="Tsui H.-C.T."/>
            <person name="Winkler M.E."/>
        </authorList>
    </citation>
    <scope>NUCLEOTIDE SEQUENCE</scope>
</reference>
<dbReference type="AlphaFoldDB" id="A0A381RK83"/>
<dbReference type="SUPFAM" id="SSF53254">
    <property type="entry name" value="Phosphoglycerate mutase-like"/>
    <property type="match status" value="1"/>
</dbReference>
<dbReference type="Pfam" id="PF00300">
    <property type="entry name" value="His_Phos_1"/>
    <property type="match status" value="1"/>
</dbReference>
<organism evidence="1">
    <name type="scientific">marine metagenome</name>
    <dbReference type="NCBI Taxonomy" id="408172"/>
    <lineage>
        <taxon>unclassified sequences</taxon>
        <taxon>metagenomes</taxon>
        <taxon>ecological metagenomes</taxon>
    </lineage>
</organism>
<gene>
    <name evidence="1" type="ORF">METZ01_LOCUS42327</name>
</gene>
<protein>
    <recommendedName>
        <fullName evidence="2">Phosphoglycerate mutase (2,3-diphosphoglycerate-dependent)</fullName>
    </recommendedName>
</protein>
<dbReference type="PANTHER" id="PTHR48100:SF1">
    <property type="entry name" value="HISTIDINE PHOSPHATASE FAMILY PROTEIN-RELATED"/>
    <property type="match status" value="1"/>
</dbReference>
<dbReference type="PANTHER" id="PTHR48100">
    <property type="entry name" value="BROAD-SPECIFICITY PHOSPHATASE YOR283W-RELATED"/>
    <property type="match status" value="1"/>
</dbReference>
<accession>A0A381RK83</accession>
<evidence type="ECO:0000313" key="1">
    <source>
        <dbReference type="EMBL" id="SUZ89473.1"/>
    </source>
</evidence>
<feature type="non-terminal residue" evidence="1">
    <location>
        <position position="1"/>
    </location>
</feature>
<dbReference type="GO" id="GO:0005737">
    <property type="term" value="C:cytoplasm"/>
    <property type="evidence" value="ECO:0007669"/>
    <property type="project" value="TreeGrafter"/>
</dbReference>
<dbReference type="InterPro" id="IPR029033">
    <property type="entry name" value="His_PPase_superfam"/>
</dbReference>
<evidence type="ECO:0008006" key="2">
    <source>
        <dbReference type="Google" id="ProtNLM"/>
    </source>
</evidence>
<dbReference type="InterPro" id="IPR013078">
    <property type="entry name" value="His_Pase_superF_clade-1"/>
</dbReference>
<proteinExistence type="predicted"/>
<name>A0A381RK83_9ZZZZ</name>
<dbReference type="Gene3D" id="3.40.50.1240">
    <property type="entry name" value="Phosphoglycerate mutase-like"/>
    <property type="match status" value="1"/>
</dbReference>
<dbReference type="CDD" id="cd07067">
    <property type="entry name" value="HP_PGM_like"/>
    <property type="match status" value="1"/>
</dbReference>
<dbReference type="SMART" id="SM00855">
    <property type="entry name" value="PGAM"/>
    <property type="match status" value="1"/>
</dbReference>